<dbReference type="EMBL" id="LKMD01000100">
    <property type="protein sequence ID" value="PIB02183.1"/>
    <property type="molecule type" value="Genomic_DNA"/>
</dbReference>
<reference evidence="8 10" key="2">
    <citation type="submission" date="2023-09" db="EMBL/GenBank/DDBJ databases">
        <title>Complete-Gapless Cercospora beticola genome.</title>
        <authorList>
            <person name="Wyatt N.A."/>
            <person name="Spanner R.E."/>
            <person name="Bolton M.D."/>
        </authorList>
    </citation>
    <scope>NUCLEOTIDE SEQUENCE [LARGE SCALE GENOMIC DNA]</scope>
    <source>
        <strain evidence="8">Cb09-40</strain>
    </source>
</reference>
<accession>A0A2G5ICI9</accession>
<evidence type="ECO:0000313" key="7">
    <source>
        <dbReference type="EMBL" id="PIB02183.1"/>
    </source>
</evidence>
<feature type="compositionally biased region" description="Polar residues" evidence="5">
    <location>
        <begin position="93"/>
        <end position="131"/>
    </location>
</feature>
<keyword evidence="1" id="KW-0479">Metal-binding</keyword>
<dbReference type="SUPFAM" id="SSF57850">
    <property type="entry name" value="RING/U-box"/>
    <property type="match status" value="1"/>
</dbReference>
<dbReference type="OrthoDB" id="3644873at2759"/>
<evidence type="ECO:0000313" key="10">
    <source>
        <dbReference type="Proteomes" id="UP001302367"/>
    </source>
</evidence>
<evidence type="ECO:0000313" key="9">
    <source>
        <dbReference type="Proteomes" id="UP000230605"/>
    </source>
</evidence>
<dbReference type="Proteomes" id="UP000230605">
    <property type="component" value="Chromosome 1"/>
</dbReference>
<keyword evidence="10" id="KW-1185">Reference proteome</keyword>
<evidence type="ECO:0000259" key="6">
    <source>
        <dbReference type="PROSITE" id="PS50089"/>
    </source>
</evidence>
<gene>
    <name evidence="7" type="ORF">CB0940_00233</name>
    <name evidence="8" type="ORF">RHO25_000243</name>
</gene>
<dbReference type="SMART" id="SM00184">
    <property type="entry name" value="RING"/>
    <property type="match status" value="1"/>
</dbReference>
<sequence length="397" mass="44132">MAPPSQTTSAGSHTPLYSHSPADFHETYDPSFSTTDNWQQTRPGLSLSAYDSSASNGATPAVDFGNNASNSGHDFLRPPAVKETPSYHHGVQSHPSNTPMTANNQYGNLHNPIAHQSQQDHYQGSHYQSSVPPAAHQHMRQLRWQTGLEEPALHSMDESRRRELWMQMYAVFDRQAVEAVPRFAPSYLQPHPTQMSTYNTQPTWSHLPTGSAMPPPGLPMPPQQHNAISGLSSGQSLQMPQNVAAILQQQVDASNAWSYNQTFPVNEENTANSSATARTHAQNSSISFEYWRPSQASALRADTGGGGASRANAAALPSKDTFLANHLRVVKRPPEEECPICFHRFRNAVKLPCDHVFCRDCIKRWFRRSNTCPFDRQKLFRWPAQRVRTAQGNGGQI</sequence>
<dbReference type="AlphaFoldDB" id="A0A2G5ICI9"/>
<dbReference type="InterPro" id="IPR047126">
    <property type="entry name" value="RNF141-like"/>
</dbReference>
<dbReference type="PROSITE" id="PS50089">
    <property type="entry name" value="ZF_RING_2"/>
    <property type="match status" value="1"/>
</dbReference>
<feature type="domain" description="RING-type" evidence="6">
    <location>
        <begin position="338"/>
        <end position="376"/>
    </location>
</feature>
<name>A0A2G5ICI9_CERBT</name>
<dbReference type="PANTHER" id="PTHR12109">
    <property type="entry name" value="RING FINGER PROTEIN 141-RELATED"/>
    <property type="match status" value="1"/>
</dbReference>
<keyword evidence="3" id="KW-0862">Zinc</keyword>
<dbReference type="EMBL" id="CP134184">
    <property type="protein sequence ID" value="WPA95640.1"/>
    <property type="molecule type" value="Genomic_DNA"/>
</dbReference>
<dbReference type="GO" id="GO:0051865">
    <property type="term" value="P:protein autoubiquitination"/>
    <property type="evidence" value="ECO:0007669"/>
    <property type="project" value="TreeGrafter"/>
</dbReference>
<evidence type="ECO:0000313" key="8">
    <source>
        <dbReference type="EMBL" id="WPA95640.1"/>
    </source>
</evidence>
<dbReference type="InterPro" id="IPR017907">
    <property type="entry name" value="Znf_RING_CS"/>
</dbReference>
<dbReference type="PANTHER" id="PTHR12109:SF3">
    <property type="entry name" value="RING FINGER PROTEIN 141"/>
    <property type="match status" value="1"/>
</dbReference>
<dbReference type="Proteomes" id="UP001302367">
    <property type="component" value="Chromosome 1"/>
</dbReference>
<dbReference type="GO" id="GO:0004842">
    <property type="term" value="F:ubiquitin-protein transferase activity"/>
    <property type="evidence" value="ECO:0007669"/>
    <property type="project" value="TreeGrafter"/>
</dbReference>
<organism evidence="7 9">
    <name type="scientific">Cercospora beticola</name>
    <name type="common">Sugarbeet leaf spot fungus</name>
    <dbReference type="NCBI Taxonomy" id="122368"/>
    <lineage>
        <taxon>Eukaryota</taxon>
        <taxon>Fungi</taxon>
        <taxon>Dikarya</taxon>
        <taxon>Ascomycota</taxon>
        <taxon>Pezizomycotina</taxon>
        <taxon>Dothideomycetes</taxon>
        <taxon>Dothideomycetidae</taxon>
        <taxon>Mycosphaerellales</taxon>
        <taxon>Mycosphaerellaceae</taxon>
        <taxon>Cercospora</taxon>
    </lineage>
</organism>
<dbReference type="Pfam" id="PF13639">
    <property type="entry name" value="zf-RING_2"/>
    <property type="match status" value="1"/>
</dbReference>
<dbReference type="GO" id="GO:0008270">
    <property type="term" value="F:zinc ion binding"/>
    <property type="evidence" value="ECO:0007669"/>
    <property type="project" value="UniProtKB-KW"/>
</dbReference>
<evidence type="ECO:0000256" key="1">
    <source>
        <dbReference type="ARBA" id="ARBA00022723"/>
    </source>
</evidence>
<evidence type="ECO:0000256" key="5">
    <source>
        <dbReference type="SAM" id="MobiDB-lite"/>
    </source>
</evidence>
<dbReference type="Gene3D" id="3.30.40.10">
    <property type="entry name" value="Zinc/RING finger domain, C3HC4 (zinc finger)"/>
    <property type="match status" value="1"/>
</dbReference>
<evidence type="ECO:0000256" key="3">
    <source>
        <dbReference type="ARBA" id="ARBA00022833"/>
    </source>
</evidence>
<protein>
    <recommendedName>
        <fullName evidence="6">RING-type domain-containing protein</fullName>
    </recommendedName>
</protein>
<dbReference type="PROSITE" id="PS00518">
    <property type="entry name" value="ZF_RING_1"/>
    <property type="match status" value="1"/>
</dbReference>
<reference evidence="7 9" key="1">
    <citation type="submission" date="2015-10" db="EMBL/GenBank/DDBJ databases">
        <title>The cercosporin biosynthetic gene cluster was horizontally transferred to several fungal lineages and shown to be expanded in Cercospora beticola based on microsynteny with recipient genomes.</title>
        <authorList>
            <person name="De Jonge R."/>
            <person name="Ebert M.K."/>
            <person name="Suttle J.C."/>
            <person name="Jurick Ii W.M."/>
            <person name="Secor G.A."/>
            <person name="Thomma B.P."/>
            <person name="Van De Peer Y."/>
            <person name="Bolton M.D."/>
        </authorList>
    </citation>
    <scope>NUCLEOTIDE SEQUENCE [LARGE SCALE GENOMIC DNA]</scope>
    <source>
        <strain evidence="7 9">09-40</strain>
    </source>
</reference>
<evidence type="ECO:0000256" key="4">
    <source>
        <dbReference type="PROSITE-ProRule" id="PRU00175"/>
    </source>
</evidence>
<keyword evidence="2 4" id="KW-0863">Zinc-finger</keyword>
<proteinExistence type="predicted"/>
<feature type="compositionally biased region" description="Polar residues" evidence="5">
    <location>
        <begin position="1"/>
        <end position="17"/>
    </location>
</feature>
<evidence type="ECO:0000256" key="2">
    <source>
        <dbReference type="ARBA" id="ARBA00022771"/>
    </source>
</evidence>
<dbReference type="InterPro" id="IPR013083">
    <property type="entry name" value="Znf_RING/FYVE/PHD"/>
</dbReference>
<feature type="region of interest" description="Disordered" evidence="5">
    <location>
        <begin position="1"/>
        <end position="139"/>
    </location>
</feature>
<dbReference type="InterPro" id="IPR001841">
    <property type="entry name" value="Znf_RING"/>
</dbReference>
<feature type="compositionally biased region" description="Polar residues" evidence="5">
    <location>
        <begin position="30"/>
        <end position="58"/>
    </location>
</feature>